<dbReference type="EMBL" id="JACJLT010000018">
    <property type="protein sequence ID" value="MBM6874715.1"/>
    <property type="molecule type" value="Genomic_DNA"/>
</dbReference>
<keyword evidence="1" id="KW-0175">Coiled coil</keyword>
<dbReference type="RefSeq" id="WP_204715834.1">
    <property type="nucleotide sequence ID" value="NZ_JACJLT010000018.1"/>
</dbReference>
<evidence type="ECO:0000256" key="1">
    <source>
        <dbReference type="SAM" id="Coils"/>
    </source>
</evidence>
<evidence type="ECO:0000313" key="2">
    <source>
        <dbReference type="EMBL" id="MBM6874715.1"/>
    </source>
</evidence>
<reference evidence="2 3" key="1">
    <citation type="journal article" date="2021" name="Sci. Rep.">
        <title>The distribution of antibiotic resistance genes in chicken gut microbiota commensals.</title>
        <authorList>
            <person name="Juricova H."/>
            <person name="Matiasovicova J."/>
            <person name="Kubasova T."/>
            <person name="Cejkova D."/>
            <person name="Rychlik I."/>
        </authorList>
    </citation>
    <scope>NUCLEOTIDE SEQUENCE [LARGE SCALE GENOMIC DNA]</scope>
    <source>
        <strain evidence="2 3">An425</strain>
    </source>
</reference>
<organism evidence="2 3">
    <name type="scientific">Fusobacterium mortiferum</name>
    <dbReference type="NCBI Taxonomy" id="850"/>
    <lineage>
        <taxon>Bacteria</taxon>
        <taxon>Fusobacteriati</taxon>
        <taxon>Fusobacteriota</taxon>
        <taxon>Fusobacteriia</taxon>
        <taxon>Fusobacteriales</taxon>
        <taxon>Fusobacteriaceae</taxon>
        <taxon>Fusobacterium</taxon>
    </lineage>
</organism>
<evidence type="ECO:0000313" key="3">
    <source>
        <dbReference type="Proteomes" id="UP000728968"/>
    </source>
</evidence>
<comment type="caution">
    <text evidence="2">The sequence shown here is derived from an EMBL/GenBank/DDBJ whole genome shotgun (WGS) entry which is preliminary data.</text>
</comment>
<dbReference type="Proteomes" id="UP000728968">
    <property type="component" value="Unassembled WGS sequence"/>
</dbReference>
<feature type="coiled-coil region" evidence="1">
    <location>
        <begin position="190"/>
        <end position="220"/>
    </location>
</feature>
<sequence length="308" mass="36238">MNNAILAELKETIEISKHQSLFDFDKFNINERDKKQVLELEEVILENIKRHTKSLFEICKSIYEIKLILARDTDTTFVEWYTANGFTKDKISELTKRYELYMQAPDRIEFITKLSIPAVKELTRKHVEIDTQIDAIEKGLTNPEEIKAFVERDKKQEDKKKNTKPKQPKYILGMISRFEKIKKTDDIKELAQAKKEIEHLQHYLRQAKAEIEQKEEAQALKDNLTLYDDVIDAEIVEKTTRVYIIGDDELATLKQENGKYLIKIFPDRLCLKKGVGCQKFAEYDTLEEAETDIEIFKKELNWVEDDPI</sequence>
<keyword evidence="3" id="KW-1185">Reference proteome</keyword>
<evidence type="ECO:0008006" key="4">
    <source>
        <dbReference type="Google" id="ProtNLM"/>
    </source>
</evidence>
<name>A0ABS2G0H3_FUSMR</name>
<gene>
    <name evidence="2" type="ORF">H6A04_03445</name>
</gene>
<accession>A0ABS2G0H3</accession>
<proteinExistence type="predicted"/>
<protein>
    <recommendedName>
        <fullName evidence="4">DUF3102 domain-containing protein</fullName>
    </recommendedName>
</protein>